<dbReference type="InterPro" id="IPR014017">
    <property type="entry name" value="DNA_helicase_UvrD-like_C"/>
</dbReference>
<dbReference type="Gene3D" id="3.40.50.300">
    <property type="entry name" value="P-loop containing nucleotide triphosphate hydrolases"/>
    <property type="match status" value="2"/>
</dbReference>
<dbReference type="GO" id="GO:0043138">
    <property type="term" value="F:3'-5' DNA helicase activity"/>
    <property type="evidence" value="ECO:0007669"/>
    <property type="project" value="TreeGrafter"/>
</dbReference>
<dbReference type="Pfam" id="PF13245">
    <property type="entry name" value="AAA_19"/>
    <property type="match status" value="1"/>
</dbReference>
<proteinExistence type="predicted"/>
<dbReference type="GO" id="GO:0016787">
    <property type="term" value="F:hydrolase activity"/>
    <property type="evidence" value="ECO:0007669"/>
    <property type="project" value="UniProtKB-KW"/>
</dbReference>
<feature type="domain" description="UvrD-like helicase C-terminal" evidence="7">
    <location>
        <begin position="420"/>
        <end position="524"/>
    </location>
</feature>
<evidence type="ECO:0000256" key="4">
    <source>
        <dbReference type="ARBA" id="ARBA00022840"/>
    </source>
</evidence>
<dbReference type="InterPro" id="IPR011528">
    <property type="entry name" value="NERD"/>
</dbReference>
<keyword evidence="9" id="KW-1185">Reference proteome</keyword>
<dbReference type="GO" id="GO:0005829">
    <property type="term" value="C:cytosol"/>
    <property type="evidence" value="ECO:0007669"/>
    <property type="project" value="TreeGrafter"/>
</dbReference>
<dbReference type="GO" id="GO:0003677">
    <property type="term" value="F:DNA binding"/>
    <property type="evidence" value="ECO:0007669"/>
    <property type="project" value="InterPro"/>
</dbReference>
<protein>
    <recommendedName>
        <fullName evidence="5">DNA 3'-5' helicase II</fullName>
    </recommendedName>
</protein>
<feature type="domain" description="UvrD-like helicase C-terminal" evidence="7">
    <location>
        <begin position="536"/>
        <end position="592"/>
    </location>
</feature>
<dbReference type="SUPFAM" id="SSF52540">
    <property type="entry name" value="P-loop containing nucleoside triphosphate hydrolases"/>
    <property type="match status" value="1"/>
</dbReference>
<keyword evidence="1" id="KW-0547">Nucleotide-binding</keyword>
<dbReference type="RefSeq" id="WP_221290642.1">
    <property type="nucleotide sequence ID" value="NZ_JACHBX010000003.1"/>
</dbReference>
<gene>
    <name evidence="8" type="ORF">HD842_003130</name>
</gene>
<accession>A0A7W9X1U7</accession>
<dbReference type="InterPro" id="IPR027417">
    <property type="entry name" value="P-loop_NTPase"/>
</dbReference>
<dbReference type="Pfam" id="PF13361">
    <property type="entry name" value="UvrD_C"/>
    <property type="match status" value="2"/>
</dbReference>
<dbReference type="EMBL" id="JACHBX010000003">
    <property type="protein sequence ID" value="MBB6134972.1"/>
    <property type="molecule type" value="Genomic_DNA"/>
</dbReference>
<evidence type="ECO:0000259" key="6">
    <source>
        <dbReference type="Pfam" id="PF08378"/>
    </source>
</evidence>
<keyword evidence="3" id="KW-0347">Helicase</keyword>
<dbReference type="Pfam" id="PF08378">
    <property type="entry name" value="NERD"/>
    <property type="match status" value="1"/>
</dbReference>
<dbReference type="InterPro" id="IPR000212">
    <property type="entry name" value="DNA_helicase_UvrD/REP"/>
</dbReference>
<keyword evidence="4" id="KW-0067">ATP-binding</keyword>
<dbReference type="PANTHER" id="PTHR11070">
    <property type="entry name" value="UVRD / RECB / PCRA DNA HELICASE FAMILY MEMBER"/>
    <property type="match status" value="1"/>
</dbReference>
<evidence type="ECO:0000256" key="3">
    <source>
        <dbReference type="ARBA" id="ARBA00022806"/>
    </source>
</evidence>
<sequence length="613" mass="68371">MAILIPSLSASTARMTSGERRFAVRLEDKLEDDYLCWYDVSIGARNQHPDFIVFHPARGLLVLEVKDWRLGTLVSIDKQHAVIVTDAGTKQVLNPLEQARQYLYAVTNKLEGDPMLIWPSGSLKGKFFFPYGCGVVLSNITRKQFDDGALGEVLPAHLVICQDEMTESVDDEAFQARLWGMFPIKFKMKLSLPQIDRVRWHMFPEVRIGVQADLCEEHGQISTEIPDLIRVMDLQQEQLARSLGEGHRVIHGVAGSGKTLILGYRAEHLAKLSQRPIAILCYNKTLAAKLAAMIEQKGLGDKIVAINFHAWCMRQLDTYHVDKPAKSADLDAYFEACIDSVIRGVDSDLIPRGQYDAVLIDEGHDFKPAWFKLIVQMVNPETKSLLVLYDDAQSIYHTAKKLKFSFSSVGVQAAGRTTILKLNYRNTAEILAVARAFAAELLTAHNTEDDEAPTVQPMSTGRHGPKPILVQLPSLQKEAEFLADKLVAASKTGTPWGEMALIYRRYGVGKVLAEVLKRRDIPFQWPQVKGAAFSPVHDSVKVITMHSSKGLEFSLVGIPGLGAELKEEDIVEDEARLLYVAMTRATHELVMTCDGITPHTDKLKRAMTVLETM</sequence>
<keyword evidence="2" id="KW-0378">Hydrolase</keyword>
<evidence type="ECO:0000256" key="5">
    <source>
        <dbReference type="ARBA" id="ARBA00034923"/>
    </source>
</evidence>
<dbReference type="GO" id="GO:0005524">
    <property type="term" value="F:ATP binding"/>
    <property type="evidence" value="ECO:0007669"/>
    <property type="project" value="UniProtKB-KW"/>
</dbReference>
<name>A0A7W9X1U7_9BURK</name>
<feature type="domain" description="NERD" evidence="6">
    <location>
        <begin position="17"/>
        <end position="113"/>
    </location>
</feature>
<organism evidence="8 9">
    <name type="scientific">Massilia aurea</name>
    <dbReference type="NCBI Taxonomy" id="373040"/>
    <lineage>
        <taxon>Bacteria</taxon>
        <taxon>Pseudomonadati</taxon>
        <taxon>Pseudomonadota</taxon>
        <taxon>Betaproteobacteria</taxon>
        <taxon>Burkholderiales</taxon>
        <taxon>Oxalobacteraceae</taxon>
        <taxon>Telluria group</taxon>
        <taxon>Massilia</taxon>
    </lineage>
</organism>
<evidence type="ECO:0000259" key="7">
    <source>
        <dbReference type="Pfam" id="PF13361"/>
    </source>
</evidence>
<evidence type="ECO:0000256" key="1">
    <source>
        <dbReference type="ARBA" id="ARBA00022741"/>
    </source>
</evidence>
<dbReference type="Proteomes" id="UP000540787">
    <property type="component" value="Unassembled WGS sequence"/>
</dbReference>
<dbReference type="GO" id="GO:0000725">
    <property type="term" value="P:recombinational repair"/>
    <property type="evidence" value="ECO:0007669"/>
    <property type="project" value="TreeGrafter"/>
</dbReference>
<reference evidence="8 9" key="1">
    <citation type="submission" date="2020-08" db="EMBL/GenBank/DDBJ databases">
        <title>The Agave Microbiome: Exploring the role of microbial communities in plant adaptations to desert environments.</title>
        <authorList>
            <person name="Partida-Martinez L.P."/>
        </authorList>
    </citation>
    <scope>NUCLEOTIDE SEQUENCE [LARGE SCALE GENOMIC DNA]</scope>
    <source>
        <strain evidence="8 9">AT3.2</strain>
    </source>
</reference>
<evidence type="ECO:0000313" key="8">
    <source>
        <dbReference type="EMBL" id="MBB6134972.1"/>
    </source>
</evidence>
<evidence type="ECO:0000256" key="2">
    <source>
        <dbReference type="ARBA" id="ARBA00022801"/>
    </source>
</evidence>
<comment type="caution">
    <text evidence="8">The sequence shown here is derived from an EMBL/GenBank/DDBJ whole genome shotgun (WGS) entry which is preliminary data.</text>
</comment>
<dbReference type="AlphaFoldDB" id="A0A7W9X1U7"/>
<evidence type="ECO:0000313" key="9">
    <source>
        <dbReference type="Proteomes" id="UP000540787"/>
    </source>
</evidence>
<dbReference type="PANTHER" id="PTHR11070:SF2">
    <property type="entry name" value="ATP-DEPENDENT DNA HELICASE SRS2"/>
    <property type="match status" value="1"/>
</dbReference>